<dbReference type="OrthoDB" id="911161at2759"/>
<name>A0A9N7NM58_STRHE</name>
<evidence type="ECO:0000313" key="2">
    <source>
        <dbReference type="Proteomes" id="UP001153555"/>
    </source>
</evidence>
<organism evidence="1 2">
    <name type="scientific">Striga hermonthica</name>
    <name type="common">Purple witchweed</name>
    <name type="synonym">Buchnera hermonthica</name>
    <dbReference type="NCBI Taxonomy" id="68872"/>
    <lineage>
        <taxon>Eukaryota</taxon>
        <taxon>Viridiplantae</taxon>
        <taxon>Streptophyta</taxon>
        <taxon>Embryophyta</taxon>
        <taxon>Tracheophyta</taxon>
        <taxon>Spermatophyta</taxon>
        <taxon>Magnoliopsida</taxon>
        <taxon>eudicotyledons</taxon>
        <taxon>Gunneridae</taxon>
        <taxon>Pentapetalae</taxon>
        <taxon>asterids</taxon>
        <taxon>lamiids</taxon>
        <taxon>Lamiales</taxon>
        <taxon>Orobanchaceae</taxon>
        <taxon>Buchnereae</taxon>
        <taxon>Striga</taxon>
    </lineage>
</organism>
<proteinExistence type="predicted"/>
<protein>
    <submittedName>
        <fullName evidence="1">Uncharacterized protein</fullName>
    </submittedName>
</protein>
<dbReference type="Proteomes" id="UP001153555">
    <property type="component" value="Unassembled WGS sequence"/>
</dbReference>
<evidence type="ECO:0000313" key="1">
    <source>
        <dbReference type="EMBL" id="CAA0831619.1"/>
    </source>
</evidence>
<dbReference type="PANTHER" id="PTHR36264:SF5">
    <property type="entry name" value="SET DOMAIN-CONTAINING PROTEIN"/>
    <property type="match status" value="1"/>
</dbReference>
<accession>A0A9N7NM58</accession>
<sequence>MTFEIFKSTKKTFYYTFFPTKEEEEKEEEESSKTRPAGGRRQIIEIRDFFRPPSGGGWPIKKTLTRLEIESGKLVLSCNDVFEYVLRYWPVELAESIVCEGQRVYVAVCDATQEPKYPRKYGVDQAYVEMVEKDNFALACMALVKDRNLKVYDEVSLKWDDKSLCFMFKILPMEF</sequence>
<keyword evidence="2" id="KW-1185">Reference proteome</keyword>
<reference evidence="1" key="1">
    <citation type="submission" date="2019-12" db="EMBL/GenBank/DDBJ databases">
        <authorList>
            <person name="Scholes J."/>
        </authorList>
    </citation>
    <scope>NUCLEOTIDE SEQUENCE</scope>
</reference>
<gene>
    <name evidence="1" type="ORF">SHERM_26964</name>
</gene>
<dbReference type="EMBL" id="CACSLK010027832">
    <property type="protein sequence ID" value="CAA0831619.1"/>
    <property type="molecule type" value="Genomic_DNA"/>
</dbReference>
<dbReference type="AlphaFoldDB" id="A0A9N7NM58"/>
<comment type="caution">
    <text evidence="1">The sequence shown here is derived from an EMBL/GenBank/DDBJ whole genome shotgun (WGS) entry which is preliminary data.</text>
</comment>
<dbReference type="PANTHER" id="PTHR36264">
    <property type="entry name" value="SET DOMAIN-CONTAINING PROTEIN"/>
    <property type="match status" value="1"/>
</dbReference>